<accession>A0ACD3VFG7</accession>
<gene>
    <name evidence="1" type="ORF">J4P68_0010360</name>
</gene>
<keyword evidence="2" id="KW-1185">Reference proteome</keyword>
<dbReference type="Proteomes" id="UP000692816">
    <property type="component" value="Chromosome"/>
</dbReference>
<protein>
    <submittedName>
        <fullName evidence="1">Uncharacterized protein</fullName>
    </submittedName>
</protein>
<evidence type="ECO:0000313" key="2">
    <source>
        <dbReference type="Proteomes" id="UP000692816"/>
    </source>
</evidence>
<proteinExistence type="predicted"/>
<dbReference type="EMBL" id="CP088282">
    <property type="protein sequence ID" value="UGY05104.1"/>
    <property type="molecule type" value="Genomic_DNA"/>
</dbReference>
<organism evidence="1 2">
    <name type="scientific">Bradyrhizobium quebecense</name>
    <dbReference type="NCBI Taxonomy" id="2748629"/>
    <lineage>
        <taxon>Bacteria</taxon>
        <taxon>Pseudomonadati</taxon>
        <taxon>Pseudomonadota</taxon>
        <taxon>Alphaproteobacteria</taxon>
        <taxon>Hyphomicrobiales</taxon>
        <taxon>Nitrobacteraceae</taxon>
        <taxon>Bradyrhizobium</taxon>
    </lineage>
</organism>
<sequence>MIQVSQEVESAGRFWLGGVGFALTGLLEIGRKPSCRPFSHPEVTSVEPKAGICRLNRQAERQRRRRKREESLAMNRWILAACFLALTAAPAAAVDVRLDSYRNPKNENFRIFNHMYLDGVRGGLMASNAWLKRHGGQLLFCMPDTLALTSEQTEEIMLKSADKRSAKGEMVIALLLLWGMQDTYPCEKPGTQ</sequence>
<evidence type="ECO:0000313" key="1">
    <source>
        <dbReference type="EMBL" id="UGY05104.1"/>
    </source>
</evidence>
<name>A0ACD3VFG7_9BRAD</name>
<reference evidence="1 2" key="1">
    <citation type="journal article" date="2021" name="Int. J. Syst. Evol. Microbiol.">
        <title>Bradyrhizobium septentrionale sp. nov. (sv. septentrionale) and Bradyrhizobium quebecense sp. nov. (sv. septentrionale) associated with legumes native to Canada possess rearranged symbiosis genes and numerous insertion sequences.</title>
        <authorList>
            <person name="Bromfield E.S.P."/>
            <person name="Cloutier S."/>
        </authorList>
    </citation>
    <scope>NUCLEOTIDE SEQUENCE [LARGE SCALE GENOMIC DNA]</scope>
    <source>
        <strain evidence="1 2">12S5</strain>
    </source>
</reference>